<proteinExistence type="predicted"/>
<feature type="region of interest" description="Disordered" evidence="1">
    <location>
        <begin position="309"/>
        <end position="362"/>
    </location>
</feature>
<dbReference type="Proteomes" id="UP001479436">
    <property type="component" value="Unassembled WGS sequence"/>
</dbReference>
<organism evidence="2 3">
    <name type="scientific">Basidiobolus ranarum</name>
    <dbReference type="NCBI Taxonomy" id="34480"/>
    <lineage>
        <taxon>Eukaryota</taxon>
        <taxon>Fungi</taxon>
        <taxon>Fungi incertae sedis</taxon>
        <taxon>Zoopagomycota</taxon>
        <taxon>Entomophthoromycotina</taxon>
        <taxon>Basidiobolomycetes</taxon>
        <taxon>Basidiobolales</taxon>
        <taxon>Basidiobolaceae</taxon>
        <taxon>Basidiobolus</taxon>
    </lineage>
</organism>
<feature type="compositionally biased region" description="Basic and acidic residues" evidence="1">
    <location>
        <begin position="262"/>
        <end position="275"/>
    </location>
</feature>
<name>A0ABR2VWD2_9FUNG</name>
<comment type="caution">
    <text evidence="2">The sequence shown here is derived from an EMBL/GenBank/DDBJ whole genome shotgun (WGS) entry which is preliminary data.</text>
</comment>
<feature type="region of interest" description="Disordered" evidence="1">
    <location>
        <begin position="126"/>
        <end position="178"/>
    </location>
</feature>
<sequence>MLVETQEWAEDREFIQQKLAAIEQRKLSSGPEEEMAASIEYITLALGVELRQNQVKKYQDLPDAASQPDPPSSPPLIKSEKLTRQRSSPRALHEKRPDNYFSLRIGKERKKDIEKVTSIYHKTDHRRLKNNKTSPTVLPHYQSDKYSLSDDSSSSDEEGMPLSYITTTRGPLDRRMKPNLQPKRVVPMSTIHQVKPANVEPTFQFKATDDALMPVGQRLGEKEENRISTSSVDVDENRVNDISLNPDNHIHMDDISSNPLSRTEDKSSKSHDSNVHETGSNASPLVSNARTIACNLTPRVSPSLSVFAKNRNPIRSGSPSQRAANRLSTHNYPSSGVHMSPTPEFPTQAQRKKPLPKIPEIKSSTVVTSNIDLNEETL</sequence>
<accession>A0ABR2VWD2</accession>
<reference evidence="2 3" key="1">
    <citation type="submission" date="2023-04" db="EMBL/GenBank/DDBJ databases">
        <title>Genome of Basidiobolus ranarum AG-B5.</title>
        <authorList>
            <person name="Stajich J.E."/>
            <person name="Carter-House D."/>
            <person name="Gryganskyi A."/>
        </authorList>
    </citation>
    <scope>NUCLEOTIDE SEQUENCE [LARGE SCALE GENOMIC DNA]</scope>
    <source>
        <strain evidence="2 3">AG-B5</strain>
    </source>
</reference>
<feature type="region of interest" description="Disordered" evidence="1">
    <location>
        <begin position="218"/>
        <end position="286"/>
    </location>
</feature>
<gene>
    <name evidence="2" type="ORF">K7432_009897</name>
</gene>
<evidence type="ECO:0000313" key="2">
    <source>
        <dbReference type="EMBL" id="KAK9707983.1"/>
    </source>
</evidence>
<feature type="region of interest" description="Disordered" evidence="1">
    <location>
        <begin position="59"/>
        <end position="99"/>
    </location>
</feature>
<keyword evidence="3" id="KW-1185">Reference proteome</keyword>
<protein>
    <submittedName>
        <fullName evidence="2">Uncharacterized protein</fullName>
    </submittedName>
</protein>
<evidence type="ECO:0000256" key="1">
    <source>
        <dbReference type="SAM" id="MobiDB-lite"/>
    </source>
</evidence>
<dbReference type="EMBL" id="JASJQH010007518">
    <property type="protein sequence ID" value="KAK9707983.1"/>
    <property type="molecule type" value="Genomic_DNA"/>
</dbReference>
<feature type="compositionally biased region" description="Polar residues" evidence="1">
    <location>
        <begin position="276"/>
        <end position="286"/>
    </location>
</feature>
<evidence type="ECO:0000313" key="3">
    <source>
        <dbReference type="Proteomes" id="UP001479436"/>
    </source>
</evidence>
<feature type="compositionally biased region" description="Polar residues" evidence="1">
    <location>
        <begin position="313"/>
        <end position="334"/>
    </location>
</feature>